<dbReference type="SUPFAM" id="SSF46689">
    <property type="entry name" value="Homeodomain-like"/>
    <property type="match status" value="1"/>
</dbReference>
<dbReference type="GO" id="GO:0003676">
    <property type="term" value="F:nucleic acid binding"/>
    <property type="evidence" value="ECO:0007669"/>
    <property type="project" value="InterPro"/>
</dbReference>
<dbReference type="InterPro" id="IPR036397">
    <property type="entry name" value="RNaseH_sf"/>
</dbReference>
<evidence type="ECO:0000259" key="1">
    <source>
        <dbReference type="PROSITE" id="PS50994"/>
    </source>
</evidence>
<dbReference type="EMBL" id="MT631515">
    <property type="protein sequence ID" value="QNO52630.1"/>
    <property type="molecule type" value="Genomic_DNA"/>
</dbReference>
<dbReference type="InterPro" id="IPR009057">
    <property type="entry name" value="Homeodomain-like_sf"/>
</dbReference>
<dbReference type="SUPFAM" id="SSF53098">
    <property type="entry name" value="Ribonuclease H-like"/>
    <property type="match status" value="1"/>
</dbReference>
<dbReference type="InterPro" id="IPR012337">
    <property type="entry name" value="RNaseH-like_sf"/>
</dbReference>
<sequence>MKKTLIIEKRKKAKELRARGWSIRRVASSLVAGKDSVSKWDKMSDEAIERDERGWKKGRLRVHTEEEEKRIIEIRKELEREESFFFGADVVMRNYEHKYGNQIKKWYVEKVLRENGLSKKRQPKVKGRSKYMHYPENTLRKLGKTVMSMDFVGPKFLSGKKEGINFLSLKYIRPKKYGIVQRVSGQTTNETIRVLTQIWGKHPIPDILKVDNDSAFGANPAHKESIGRLTIFLLNLGVAPLYTAPRSPWNNGEVEGLNSIFARKFWNKIHFSDEEEVDVEIKKFNLEYEKYSDLVGNNPEINKPEFMTDSQLDELENKAVKKFRQKKIYFLRIVRRKGEKGGEDEKGFINILGRDISLDKSYINLFTFNTIDLEKMDLSMKIEHEDGSVDEIKRQKFAVKNVLGLSQG</sequence>
<dbReference type="InterPro" id="IPR001584">
    <property type="entry name" value="Integrase_cat-core"/>
</dbReference>
<gene>
    <name evidence="2" type="ORF">MBLPMMNE_00037</name>
</gene>
<dbReference type="PROSITE" id="PS50994">
    <property type="entry name" value="INTEGRASE"/>
    <property type="match status" value="1"/>
</dbReference>
<organism evidence="2">
    <name type="scientific">Candidatus Methanophagaceae archaeon ANME-1 ERB6</name>
    <dbReference type="NCBI Taxonomy" id="2759912"/>
    <lineage>
        <taxon>Archaea</taxon>
        <taxon>Methanobacteriati</taxon>
        <taxon>Methanobacteriota</taxon>
        <taxon>Stenosarchaea group</taxon>
        <taxon>Methanomicrobia</taxon>
        <taxon>Candidatus Methanophagales</taxon>
        <taxon>Candidatus Methanophagaceae</taxon>
    </lineage>
</organism>
<reference evidence="2" key="1">
    <citation type="submission" date="2020-06" db="EMBL/GenBank/DDBJ databases">
        <title>Unique genomic features of the anaerobic methanotrophic archaea.</title>
        <authorList>
            <person name="Chadwick G.L."/>
            <person name="Skennerton C.T."/>
            <person name="Laso-Perez R."/>
            <person name="Leu A.O."/>
            <person name="Speth D.R."/>
            <person name="Yu H."/>
            <person name="Morgan-Lang C."/>
            <person name="Hatzenpichler R."/>
            <person name="Goudeau D."/>
            <person name="Malmstrom R."/>
            <person name="Brazelton W.J."/>
            <person name="Woyke T."/>
            <person name="Hallam S.J."/>
            <person name="Tyson G.W."/>
            <person name="Wegener G."/>
            <person name="Boetius A."/>
            <person name="Orphan V."/>
        </authorList>
    </citation>
    <scope>NUCLEOTIDE SEQUENCE</scope>
</reference>
<dbReference type="GO" id="GO:0015074">
    <property type="term" value="P:DNA integration"/>
    <property type="evidence" value="ECO:0007669"/>
    <property type="project" value="InterPro"/>
</dbReference>
<dbReference type="AlphaFoldDB" id="A0A7G9YX96"/>
<name>A0A7G9YX96_9EURY</name>
<accession>A0A7G9YX96</accession>
<proteinExistence type="predicted"/>
<feature type="domain" description="Integrase catalytic" evidence="1">
    <location>
        <begin position="131"/>
        <end position="312"/>
    </location>
</feature>
<evidence type="ECO:0000313" key="2">
    <source>
        <dbReference type="EMBL" id="QNO52630.1"/>
    </source>
</evidence>
<dbReference type="Gene3D" id="3.30.420.10">
    <property type="entry name" value="Ribonuclease H-like superfamily/Ribonuclease H"/>
    <property type="match status" value="1"/>
</dbReference>
<protein>
    <recommendedName>
        <fullName evidence="1">Integrase catalytic domain-containing protein</fullName>
    </recommendedName>
</protein>